<dbReference type="Proteomes" id="UP000789570">
    <property type="component" value="Unassembled WGS sequence"/>
</dbReference>
<proteinExistence type="predicted"/>
<dbReference type="InterPro" id="IPR032675">
    <property type="entry name" value="LRR_dom_sf"/>
</dbReference>
<comment type="caution">
    <text evidence="1">The sequence shown here is derived from an EMBL/GenBank/DDBJ whole genome shotgun (WGS) entry which is preliminary data.</text>
</comment>
<accession>A0A9N9HCR8</accession>
<evidence type="ECO:0000313" key="2">
    <source>
        <dbReference type="Proteomes" id="UP000789570"/>
    </source>
</evidence>
<feature type="non-terminal residue" evidence="1">
    <location>
        <position position="1"/>
    </location>
</feature>
<name>A0A9N9HCR8_9GLOM</name>
<dbReference type="Gene3D" id="3.80.10.10">
    <property type="entry name" value="Ribonuclease Inhibitor"/>
    <property type="match status" value="1"/>
</dbReference>
<evidence type="ECO:0000313" key="1">
    <source>
        <dbReference type="EMBL" id="CAG8677603.1"/>
    </source>
</evidence>
<gene>
    <name evidence="1" type="ORF">FCALED_LOCUS12334</name>
</gene>
<keyword evidence="2" id="KW-1185">Reference proteome</keyword>
<dbReference type="EMBL" id="CAJVPQ010005896">
    <property type="protein sequence ID" value="CAG8677603.1"/>
    <property type="molecule type" value="Genomic_DNA"/>
</dbReference>
<sequence>EMILHKQFQIKYPNKSIKEIEEVLGRNIIKGPLDLSVYSDLEKFTVFNNITNINVSKNIKLKFLELPFSEISRINLSNNINLQRLQLGNEKLTSLDLSKNPQFKESDYGTNKLLLNKLPKDKIIFFNNNTKRLYSSLLK</sequence>
<dbReference type="AlphaFoldDB" id="A0A9N9HCR8"/>
<organism evidence="1 2">
    <name type="scientific">Funneliformis caledonium</name>
    <dbReference type="NCBI Taxonomy" id="1117310"/>
    <lineage>
        <taxon>Eukaryota</taxon>
        <taxon>Fungi</taxon>
        <taxon>Fungi incertae sedis</taxon>
        <taxon>Mucoromycota</taxon>
        <taxon>Glomeromycotina</taxon>
        <taxon>Glomeromycetes</taxon>
        <taxon>Glomerales</taxon>
        <taxon>Glomeraceae</taxon>
        <taxon>Funneliformis</taxon>
    </lineage>
</organism>
<protein>
    <submittedName>
        <fullName evidence="1">5613_t:CDS:1</fullName>
    </submittedName>
</protein>
<reference evidence="1" key="1">
    <citation type="submission" date="2021-06" db="EMBL/GenBank/DDBJ databases">
        <authorList>
            <person name="Kallberg Y."/>
            <person name="Tangrot J."/>
            <person name="Rosling A."/>
        </authorList>
    </citation>
    <scope>NUCLEOTIDE SEQUENCE</scope>
    <source>
        <strain evidence="1">UK204</strain>
    </source>
</reference>